<reference evidence="14" key="1">
    <citation type="submission" date="2021-08" db="EMBL/GenBank/DDBJ databases">
        <title>WGS assembly of Ceratopteris richardii.</title>
        <authorList>
            <person name="Marchant D.B."/>
            <person name="Chen G."/>
            <person name="Jenkins J."/>
            <person name="Shu S."/>
            <person name="Leebens-Mack J."/>
            <person name="Grimwood J."/>
            <person name="Schmutz J."/>
            <person name="Soltis P."/>
            <person name="Soltis D."/>
            <person name="Chen Z.-H."/>
        </authorList>
    </citation>
    <scope>NUCLEOTIDE SEQUENCE</scope>
    <source>
        <strain evidence="14">Whitten #5841</strain>
        <tissue evidence="14">Leaf</tissue>
    </source>
</reference>
<keyword evidence="4 11" id="KW-0732">Signal</keyword>
<dbReference type="OMA" id="CQCSAYV"/>
<dbReference type="CDD" id="cd08760">
    <property type="entry name" value="Cyt_b561_FRRS1_like"/>
    <property type="match status" value="1"/>
</dbReference>
<dbReference type="InterPro" id="IPR006593">
    <property type="entry name" value="Cyt_b561/ferric_Rdtase_TM"/>
</dbReference>
<dbReference type="EMBL" id="CM035415">
    <property type="protein sequence ID" value="KAH7427783.1"/>
    <property type="molecule type" value="Genomic_DNA"/>
</dbReference>
<dbReference type="PROSITE" id="PS50939">
    <property type="entry name" value="CYTOCHROME_B561"/>
    <property type="match status" value="1"/>
</dbReference>
<evidence type="ECO:0000259" key="12">
    <source>
        <dbReference type="PROSITE" id="PS50836"/>
    </source>
</evidence>
<comment type="caution">
    <text evidence="14">The sequence shown here is derived from an EMBL/GenBank/DDBJ whole genome shotgun (WGS) entry which is preliminary data.</text>
</comment>
<dbReference type="Proteomes" id="UP000825935">
    <property type="component" value="Chromosome 10"/>
</dbReference>
<dbReference type="OrthoDB" id="2419613at2759"/>
<evidence type="ECO:0000259" key="13">
    <source>
        <dbReference type="PROSITE" id="PS50939"/>
    </source>
</evidence>
<feature type="binding site" description="axial binding residue" evidence="9">
    <location>
        <position position="261"/>
    </location>
    <ligand>
        <name>heme b</name>
        <dbReference type="ChEBI" id="CHEBI:60344"/>
        <label>1</label>
    </ligand>
    <ligandPart>
        <name>Fe</name>
        <dbReference type="ChEBI" id="CHEBI:18248"/>
    </ligandPart>
</feature>
<evidence type="ECO:0000256" key="6">
    <source>
        <dbReference type="ARBA" id="ARBA00022989"/>
    </source>
</evidence>
<dbReference type="Pfam" id="PF03188">
    <property type="entry name" value="Cytochrom_B561"/>
    <property type="match status" value="1"/>
</dbReference>
<accession>A0A8T2U1W8</accession>
<name>A0A8T2U1W8_CERRI</name>
<evidence type="ECO:0000256" key="8">
    <source>
        <dbReference type="PIRNR" id="PIRNR037471"/>
    </source>
</evidence>
<evidence type="ECO:0000256" key="9">
    <source>
        <dbReference type="PIRSR" id="PIRSR037471-1"/>
    </source>
</evidence>
<dbReference type="AlphaFoldDB" id="A0A8T2U1W8"/>
<dbReference type="PROSITE" id="PS50836">
    <property type="entry name" value="DOMON"/>
    <property type="match status" value="1"/>
</dbReference>
<keyword evidence="2 8" id="KW-0813">Transport</keyword>
<feature type="transmembrane region" description="Helical" evidence="10">
    <location>
        <begin position="360"/>
        <end position="384"/>
    </location>
</feature>
<proteinExistence type="predicted"/>
<keyword evidence="9" id="KW-0408">Iron</keyword>
<evidence type="ECO:0000256" key="5">
    <source>
        <dbReference type="ARBA" id="ARBA00022982"/>
    </source>
</evidence>
<comment type="subcellular location">
    <subcellularLocation>
        <location evidence="1">Membrane</location>
    </subcellularLocation>
</comment>
<feature type="transmembrane region" description="Helical" evidence="10">
    <location>
        <begin position="296"/>
        <end position="314"/>
    </location>
</feature>
<keyword evidence="15" id="KW-1185">Reference proteome</keyword>
<comment type="cofactor">
    <cofactor evidence="8">
        <name>heme b</name>
        <dbReference type="ChEBI" id="CHEBI:60344"/>
    </cofactor>
    <text evidence="8">Binds 2 heme b groups non-covalently.</text>
</comment>
<keyword evidence="5 8" id="KW-0249">Electron transport</keyword>
<evidence type="ECO:0000256" key="10">
    <source>
        <dbReference type="SAM" id="Phobius"/>
    </source>
</evidence>
<feature type="transmembrane region" description="Helical" evidence="10">
    <location>
        <begin position="228"/>
        <end position="246"/>
    </location>
</feature>
<evidence type="ECO:0000256" key="11">
    <source>
        <dbReference type="SAM" id="SignalP"/>
    </source>
</evidence>
<feature type="transmembrane region" description="Helical" evidence="10">
    <location>
        <begin position="258"/>
        <end position="276"/>
    </location>
</feature>
<dbReference type="Pfam" id="PF04526">
    <property type="entry name" value="DUF568"/>
    <property type="match status" value="1"/>
</dbReference>
<dbReference type="InterPro" id="IPR005018">
    <property type="entry name" value="DOMON_domain"/>
</dbReference>
<dbReference type="InterPro" id="IPR017214">
    <property type="entry name" value="UCP037471"/>
</dbReference>
<feature type="binding site" description="axial binding residue" evidence="9">
    <location>
        <position position="227"/>
    </location>
    <ligand>
        <name>heme b</name>
        <dbReference type="ChEBI" id="CHEBI:60344"/>
        <label>1</label>
    </ligand>
    <ligandPart>
        <name>Fe</name>
        <dbReference type="ChEBI" id="CHEBI:18248"/>
    </ligandPart>
</feature>
<protein>
    <recommendedName>
        <fullName evidence="8">Cytochrome b561 and DOMON domain-containing protein</fullName>
    </recommendedName>
</protein>
<feature type="domain" description="DOMON" evidence="12">
    <location>
        <begin position="52"/>
        <end position="183"/>
    </location>
</feature>
<evidence type="ECO:0000256" key="7">
    <source>
        <dbReference type="ARBA" id="ARBA00023136"/>
    </source>
</evidence>
<dbReference type="SMART" id="SM00665">
    <property type="entry name" value="B561"/>
    <property type="match status" value="1"/>
</dbReference>
<dbReference type="Gene3D" id="1.20.120.1770">
    <property type="match status" value="1"/>
</dbReference>
<evidence type="ECO:0000256" key="1">
    <source>
        <dbReference type="ARBA" id="ARBA00004370"/>
    </source>
</evidence>
<feature type="binding site" description="axial binding residue" evidence="9">
    <location>
        <position position="330"/>
    </location>
    <ligand>
        <name>heme b</name>
        <dbReference type="ChEBI" id="CHEBI:60344"/>
        <label>1</label>
    </ligand>
    <ligandPart>
        <name>Fe</name>
        <dbReference type="ChEBI" id="CHEBI:18248"/>
    </ligandPart>
</feature>
<keyword evidence="3 10" id="KW-0812">Transmembrane</keyword>
<dbReference type="GO" id="GO:0016020">
    <property type="term" value="C:membrane"/>
    <property type="evidence" value="ECO:0007669"/>
    <property type="project" value="UniProtKB-SubCell"/>
</dbReference>
<feature type="signal peptide" evidence="11">
    <location>
        <begin position="1"/>
        <end position="27"/>
    </location>
</feature>
<feature type="chain" id="PRO_5035943570" description="Cytochrome b561 and DOMON domain-containing protein" evidence="11">
    <location>
        <begin position="28"/>
        <end position="423"/>
    </location>
</feature>
<dbReference type="PANTHER" id="PTHR23130">
    <property type="entry name" value="CYTOCHROME B561 AND DOMON DOMAIN-CONTAINING PROTEIN"/>
    <property type="match status" value="1"/>
</dbReference>
<organism evidence="14 15">
    <name type="scientific">Ceratopteris richardii</name>
    <name type="common">Triangle waterfern</name>
    <dbReference type="NCBI Taxonomy" id="49495"/>
    <lineage>
        <taxon>Eukaryota</taxon>
        <taxon>Viridiplantae</taxon>
        <taxon>Streptophyta</taxon>
        <taxon>Embryophyta</taxon>
        <taxon>Tracheophyta</taxon>
        <taxon>Polypodiopsida</taxon>
        <taxon>Polypodiidae</taxon>
        <taxon>Polypodiales</taxon>
        <taxon>Pteridineae</taxon>
        <taxon>Pteridaceae</taxon>
        <taxon>Parkerioideae</taxon>
        <taxon>Ceratopteris</taxon>
    </lineage>
</organism>
<keyword evidence="7 8" id="KW-0472">Membrane</keyword>
<dbReference type="PIRSF" id="PIRSF037471">
    <property type="entry name" value="UCP037471"/>
    <property type="match status" value="1"/>
</dbReference>
<evidence type="ECO:0000256" key="4">
    <source>
        <dbReference type="ARBA" id="ARBA00022729"/>
    </source>
</evidence>
<evidence type="ECO:0000313" key="14">
    <source>
        <dbReference type="EMBL" id="KAH7427783.1"/>
    </source>
</evidence>
<feature type="binding site" description="axial binding residue" evidence="9">
    <location>
        <position position="294"/>
    </location>
    <ligand>
        <name>heme b</name>
        <dbReference type="ChEBI" id="CHEBI:60344"/>
        <label>1</label>
    </ligand>
    <ligandPart>
        <name>Fe</name>
        <dbReference type="ChEBI" id="CHEBI:18248"/>
    </ligandPart>
</feature>
<evidence type="ECO:0000313" key="15">
    <source>
        <dbReference type="Proteomes" id="UP000825935"/>
    </source>
</evidence>
<sequence>MALKKTEWPSLALMALVFLSMKCSQLAFCCSKSFYLNGSTQKFTNCLDLPAQGASIAWTLSEPSSSSTVPQQKGQYYELDVAFWGTAPEVGGWVGWGLNPSRPQMVGASVWIAYDAANGTNVLPYRLTAEVAGGEPLRCSAVDYEVTNSAASVTGGGRNIALRVSLRVNTSVNPTLYHVWNRGSSVSNFQPSPHSMQTSDLLSVAQIDMTSGARASSSSSQTLKNRHGVINTIAWGVLFPLGIMVARYCKPFADPQWFYIHILIQSFGYVLGVSGWATGLTLEKRSNGNVYEKHKYIGFILFAFSTLQITALLARPKKEHSLRRYWNIYHHSLGYTLVLLGIVNTFIGLDILGAPTWAKHAIICSLSALGALCILLEAISWYVVYKKKKEQCRISTKSIVLDDSLKQHSIGAFGPTEHILRVV</sequence>
<evidence type="ECO:0000256" key="2">
    <source>
        <dbReference type="ARBA" id="ARBA00022448"/>
    </source>
</evidence>
<keyword evidence="6 10" id="KW-1133">Transmembrane helix</keyword>
<feature type="transmembrane region" description="Helical" evidence="10">
    <location>
        <begin position="335"/>
        <end position="354"/>
    </location>
</feature>
<feature type="domain" description="Cytochrome b561" evidence="13">
    <location>
        <begin position="190"/>
        <end position="385"/>
    </location>
</feature>
<keyword evidence="9" id="KW-0479">Metal-binding</keyword>
<evidence type="ECO:0000256" key="3">
    <source>
        <dbReference type="ARBA" id="ARBA00022692"/>
    </source>
</evidence>
<dbReference type="GO" id="GO:0046872">
    <property type="term" value="F:metal ion binding"/>
    <property type="evidence" value="ECO:0007669"/>
    <property type="project" value="UniProtKB-KW"/>
</dbReference>
<dbReference type="PANTHER" id="PTHR23130:SF199">
    <property type="entry name" value="CYTOCHROME B561 AND DOMON DOMAIN-CONTAINING PROTEIN"/>
    <property type="match status" value="1"/>
</dbReference>
<gene>
    <name evidence="14" type="ORF">KP509_10G059700</name>
</gene>
<dbReference type="InterPro" id="IPR045265">
    <property type="entry name" value="AIR12_DOMON"/>
</dbReference>